<dbReference type="PANTHER" id="PTHR11586">
    <property type="entry name" value="TRNA-AMINOACYLATION COFACTOR ARC1 FAMILY MEMBER"/>
    <property type="match status" value="1"/>
</dbReference>
<gene>
    <name evidence="5" type="ORF">UX85_C0004G0112</name>
</gene>
<dbReference type="PANTHER" id="PTHR11586:SF37">
    <property type="entry name" value="TRNA-BINDING DOMAIN-CONTAINING PROTEIN"/>
    <property type="match status" value="1"/>
</dbReference>
<comment type="caution">
    <text evidence="5">The sequence shown here is derived from an EMBL/GenBank/DDBJ whole genome shotgun (WGS) entry which is preliminary data.</text>
</comment>
<dbReference type="Pfam" id="PF01588">
    <property type="entry name" value="tRNA_bind"/>
    <property type="match status" value="1"/>
</dbReference>
<name>A0A0G1UU07_9BACT</name>
<organism evidence="5 6">
    <name type="scientific">Candidatus Beckwithbacteria bacterium GW2011_GWB1_47_15</name>
    <dbReference type="NCBI Taxonomy" id="1618371"/>
    <lineage>
        <taxon>Bacteria</taxon>
        <taxon>Candidatus Beckwithiibacteriota</taxon>
    </lineage>
</organism>
<dbReference type="PROSITE" id="PS50886">
    <property type="entry name" value="TRBD"/>
    <property type="match status" value="1"/>
</dbReference>
<dbReference type="GO" id="GO:0000049">
    <property type="term" value="F:tRNA binding"/>
    <property type="evidence" value="ECO:0007669"/>
    <property type="project" value="UniProtKB-UniRule"/>
</dbReference>
<keyword evidence="5" id="KW-0436">Ligase</keyword>
<dbReference type="InterPro" id="IPR051270">
    <property type="entry name" value="Tyrosine-tRNA_ligase_regulator"/>
</dbReference>
<dbReference type="GO" id="GO:0016874">
    <property type="term" value="F:ligase activity"/>
    <property type="evidence" value="ECO:0007669"/>
    <property type="project" value="UniProtKB-KW"/>
</dbReference>
<evidence type="ECO:0000256" key="2">
    <source>
        <dbReference type="ARBA" id="ARBA00022884"/>
    </source>
</evidence>
<sequence>MATMITINDFAKIEIRVGKVMKAENVAGSEKLIRLKVDVGEEKPRTIFTGVRPFGYEESDFEGKKFLFVTNLEPKPIMGEESQGMVLAVDPTSPEASLGQASKPLFISGEGMPVGAKVR</sequence>
<dbReference type="Gene3D" id="2.40.50.140">
    <property type="entry name" value="Nucleic acid-binding proteins"/>
    <property type="match status" value="1"/>
</dbReference>
<evidence type="ECO:0000313" key="6">
    <source>
        <dbReference type="Proteomes" id="UP000033860"/>
    </source>
</evidence>
<dbReference type="InterPro" id="IPR012340">
    <property type="entry name" value="NA-bd_OB-fold"/>
</dbReference>
<accession>A0A0G1UU07</accession>
<evidence type="ECO:0000313" key="5">
    <source>
        <dbReference type="EMBL" id="KKU61190.1"/>
    </source>
</evidence>
<feature type="domain" description="TRNA-binding" evidence="4">
    <location>
        <begin position="9"/>
        <end position="119"/>
    </location>
</feature>
<reference evidence="5 6" key="1">
    <citation type="journal article" date="2015" name="Nature">
        <title>rRNA introns, odd ribosomes, and small enigmatic genomes across a large radiation of phyla.</title>
        <authorList>
            <person name="Brown C.T."/>
            <person name="Hug L.A."/>
            <person name="Thomas B.C."/>
            <person name="Sharon I."/>
            <person name="Castelle C.J."/>
            <person name="Singh A."/>
            <person name="Wilkins M.J."/>
            <person name="Williams K.H."/>
            <person name="Banfield J.F."/>
        </authorList>
    </citation>
    <scope>NUCLEOTIDE SEQUENCE [LARGE SCALE GENOMIC DNA]</scope>
</reference>
<dbReference type="EMBL" id="LCNT01000004">
    <property type="protein sequence ID" value="KKU61190.1"/>
    <property type="molecule type" value="Genomic_DNA"/>
</dbReference>
<dbReference type="InterPro" id="IPR002547">
    <property type="entry name" value="tRNA-bd_dom"/>
</dbReference>
<proteinExistence type="predicted"/>
<dbReference type="SUPFAM" id="SSF50249">
    <property type="entry name" value="Nucleic acid-binding proteins"/>
    <property type="match status" value="1"/>
</dbReference>
<evidence type="ECO:0000256" key="3">
    <source>
        <dbReference type="PROSITE-ProRule" id="PRU00209"/>
    </source>
</evidence>
<keyword evidence="2 3" id="KW-0694">RNA-binding</keyword>
<keyword evidence="1 3" id="KW-0820">tRNA-binding</keyword>
<dbReference type="Proteomes" id="UP000033860">
    <property type="component" value="Unassembled WGS sequence"/>
</dbReference>
<protein>
    <submittedName>
        <fullName evidence="5">Methionine-tRNA ligase</fullName>
    </submittedName>
</protein>
<evidence type="ECO:0000256" key="1">
    <source>
        <dbReference type="ARBA" id="ARBA00022555"/>
    </source>
</evidence>
<evidence type="ECO:0000259" key="4">
    <source>
        <dbReference type="PROSITE" id="PS50886"/>
    </source>
</evidence>
<dbReference type="AlphaFoldDB" id="A0A0G1UU07"/>